<reference evidence="10" key="1">
    <citation type="journal article" date="2011" name="PLoS Biol.">
        <title>Gene gain and loss during evolution of obligate parasitism in the white rust pathogen of Arabidopsis thaliana.</title>
        <authorList>
            <person name="Kemen E."/>
            <person name="Gardiner A."/>
            <person name="Schultz-Larsen T."/>
            <person name="Kemen A.C."/>
            <person name="Balmuth A.L."/>
            <person name="Robert-Seilaniantz A."/>
            <person name="Bailey K."/>
            <person name="Holub E."/>
            <person name="Studholme D.J."/>
            <person name="Maclean D."/>
            <person name="Jones J.D."/>
        </authorList>
    </citation>
    <scope>NUCLEOTIDE SEQUENCE</scope>
</reference>
<dbReference type="SUPFAM" id="SSF55681">
    <property type="entry name" value="Class II aaRS and biotin synthetases"/>
    <property type="match status" value="1"/>
</dbReference>
<dbReference type="NCBIfam" id="NF003211">
    <property type="entry name" value="PRK04173.1"/>
    <property type="match status" value="1"/>
</dbReference>
<comment type="similarity">
    <text evidence="1">Belongs to the class-II aminoacyl-tRNA synthetase family.</text>
</comment>
<dbReference type="SUPFAM" id="SSF52954">
    <property type="entry name" value="Class II aaRS ABD-related"/>
    <property type="match status" value="1"/>
</dbReference>
<keyword evidence="5" id="KW-0547">Nucleotide-binding</keyword>
<dbReference type="PROSITE" id="PS50862">
    <property type="entry name" value="AA_TRNA_LIGASE_II"/>
    <property type="match status" value="1"/>
</dbReference>
<evidence type="ECO:0000256" key="6">
    <source>
        <dbReference type="ARBA" id="ARBA00022840"/>
    </source>
</evidence>
<dbReference type="EMBL" id="FR824596">
    <property type="protein sequence ID" value="CCA27545.1"/>
    <property type="molecule type" value="Genomic_DNA"/>
</dbReference>
<sequence length="469" mass="54063">MTLKRASNLQENVVALCRRRGFIFPGSELYGGLANTFDYGPLGTLMKHNIQSCWSREFIQKRFNCFAFDSSILLHSDVWKASGHADSFTDPMSVCKECNARIRVDQLLSQKLGREWSTPLDITEFDKALERYNVACPQCAKTHCFQSTKHFNLLFRTNMGATDETCEWINLRPETAQGAYINFANVQSSMRAKLPFGIGQIGKSFRNEISPGQFLFRTREFEQMELQFFTFPSDSDEWMQYWTNECMQFLTTHGINQGNIRLRAHDQEELAHYARATTDIEFHYPFGWKELWGIANRIDSDLLRHMQASGKNLHYFDPVTQKELVPHIIEPALGLGRLMLAMLVDAYQEQVVLGRKRTLLRLHEEIAPYRLAVLPLLKKDPLMHLAEDLYNTLATKLCVDYDIAGSIGRRYRRQDEIGTPLCITVDFETLDDNCVTVRDRDSMEQKRISIDKLLTSAGVKQLPLNFKVL</sequence>
<dbReference type="HOGENOM" id="CLU_015515_2_1_1"/>
<dbReference type="InterPro" id="IPR033731">
    <property type="entry name" value="GlyRS-like_core"/>
</dbReference>
<name>F0X187_9STRA</name>
<dbReference type="CDD" id="cd00774">
    <property type="entry name" value="GlyRS-like_core"/>
    <property type="match status" value="1"/>
</dbReference>
<keyword evidence="3" id="KW-0963">Cytoplasm</keyword>
<dbReference type="Pfam" id="PF00587">
    <property type="entry name" value="tRNA-synt_2b"/>
    <property type="match status" value="1"/>
</dbReference>
<gene>
    <name evidence="10" type="ORF">ALNC14_136890</name>
</gene>
<dbReference type="GO" id="GO:0005524">
    <property type="term" value="F:ATP binding"/>
    <property type="evidence" value="ECO:0007669"/>
    <property type="project" value="UniProtKB-KW"/>
</dbReference>
<dbReference type="GO" id="GO:0004820">
    <property type="term" value="F:glycine-tRNA ligase activity"/>
    <property type="evidence" value="ECO:0007669"/>
    <property type="project" value="UniProtKB-EC"/>
</dbReference>
<proteinExistence type="inferred from homology"/>
<evidence type="ECO:0000256" key="7">
    <source>
        <dbReference type="ARBA" id="ARBA00022917"/>
    </source>
</evidence>
<protein>
    <recommendedName>
        <fullName evidence="2">glycine--tRNA ligase</fullName>
        <ecNumber evidence="2">6.1.1.14</ecNumber>
    </recommendedName>
</protein>
<evidence type="ECO:0000259" key="9">
    <source>
        <dbReference type="PROSITE" id="PS50862"/>
    </source>
</evidence>
<dbReference type="GO" id="GO:0006264">
    <property type="term" value="P:mitochondrial DNA replication"/>
    <property type="evidence" value="ECO:0007669"/>
    <property type="project" value="TreeGrafter"/>
</dbReference>
<dbReference type="NCBIfam" id="TIGR00389">
    <property type="entry name" value="glyS_dimeric"/>
    <property type="match status" value="1"/>
</dbReference>
<keyword evidence="4" id="KW-0436">Ligase</keyword>
<keyword evidence="7" id="KW-0648">Protein biosynthesis</keyword>
<dbReference type="InterPro" id="IPR027031">
    <property type="entry name" value="Gly-tRNA_synthase/POLG2"/>
</dbReference>
<evidence type="ECO:0000256" key="1">
    <source>
        <dbReference type="ARBA" id="ARBA00008226"/>
    </source>
</evidence>
<organism evidence="10">
    <name type="scientific">Albugo laibachii Nc14</name>
    <dbReference type="NCBI Taxonomy" id="890382"/>
    <lineage>
        <taxon>Eukaryota</taxon>
        <taxon>Sar</taxon>
        <taxon>Stramenopiles</taxon>
        <taxon>Oomycota</taxon>
        <taxon>Peronosporomycetes</taxon>
        <taxon>Albuginales</taxon>
        <taxon>Albuginaceae</taxon>
        <taxon>Albugo</taxon>
    </lineage>
</organism>
<dbReference type="AlphaFoldDB" id="F0X187"/>
<evidence type="ECO:0000256" key="2">
    <source>
        <dbReference type="ARBA" id="ARBA00012829"/>
    </source>
</evidence>
<dbReference type="InterPro" id="IPR002315">
    <property type="entry name" value="tRNA-synt_gly"/>
</dbReference>
<reference evidence="10" key="2">
    <citation type="submission" date="2011-02" db="EMBL/GenBank/DDBJ databases">
        <authorList>
            <person name="MacLean D."/>
        </authorList>
    </citation>
    <scope>NUCLEOTIDE SEQUENCE</scope>
</reference>
<dbReference type="GO" id="GO:0005739">
    <property type="term" value="C:mitochondrion"/>
    <property type="evidence" value="ECO:0007669"/>
    <property type="project" value="TreeGrafter"/>
</dbReference>
<evidence type="ECO:0000256" key="5">
    <source>
        <dbReference type="ARBA" id="ARBA00022741"/>
    </source>
</evidence>
<dbReference type="EC" id="6.1.1.14" evidence="2"/>
<dbReference type="FunFam" id="3.40.50.800:FF:000002">
    <property type="entry name" value="Glycine--tRNA ligase"/>
    <property type="match status" value="1"/>
</dbReference>
<dbReference type="InterPro" id="IPR006195">
    <property type="entry name" value="aa-tRNA-synth_II"/>
</dbReference>
<dbReference type="PANTHER" id="PTHR10745:SF8">
    <property type="entry name" value="DNA POLYMERASE SUBUNIT GAMMA-2, MITOCHONDRIAL"/>
    <property type="match status" value="1"/>
</dbReference>
<dbReference type="Pfam" id="PF03129">
    <property type="entry name" value="HGTP_anticodon"/>
    <property type="match status" value="1"/>
</dbReference>
<dbReference type="Gene3D" id="3.30.930.10">
    <property type="entry name" value="Bira Bifunctional Protein, Domain 2"/>
    <property type="match status" value="1"/>
</dbReference>
<evidence type="ECO:0000256" key="8">
    <source>
        <dbReference type="ARBA" id="ARBA00023146"/>
    </source>
</evidence>
<dbReference type="PANTHER" id="PTHR10745">
    <property type="entry name" value="GLYCYL-TRNA SYNTHETASE/DNA POLYMERASE SUBUNIT GAMMA-2"/>
    <property type="match status" value="1"/>
</dbReference>
<feature type="domain" description="Aminoacyl-transfer RNA synthetases class-II family profile" evidence="9">
    <location>
        <begin position="171"/>
        <end position="375"/>
    </location>
</feature>
<evidence type="ECO:0000256" key="4">
    <source>
        <dbReference type="ARBA" id="ARBA00022598"/>
    </source>
</evidence>
<dbReference type="InterPro" id="IPR002314">
    <property type="entry name" value="aa-tRNA-synt_IIb"/>
</dbReference>
<dbReference type="PRINTS" id="PR01043">
    <property type="entry name" value="TRNASYNTHGLY"/>
</dbReference>
<dbReference type="InterPro" id="IPR045864">
    <property type="entry name" value="aa-tRNA-synth_II/BPL/LPL"/>
</dbReference>
<dbReference type="GO" id="GO:0044281">
    <property type="term" value="P:small molecule metabolic process"/>
    <property type="evidence" value="ECO:0007669"/>
    <property type="project" value="UniProtKB-ARBA"/>
</dbReference>
<dbReference type="GO" id="GO:0006426">
    <property type="term" value="P:glycyl-tRNA aminoacylation"/>
    <property type="evidence" value="ECO:0007669"/>
    <property type="project" value="InterPro"/>
</dbReference>
<dbReference type="InterPro" id="IPR004154">
    <property type="entry name" value="Anticodon-bd"/>
</dbReference>
<dbReference type="InterPro" id="IPR036621">
    <property type="entry name" value="Anticodon-bd_dom_sf"/>
</dbReference>
<keyword evidence="6" id="KW-0067">ATP-binding</keyword>
<dbReference type="Gene3D" id="3.40.50.800">
    <property type="entry name" value="Anticodon-binding domain"/>
    <property type="match status" value="1"/>
</dbReference>
<evidence type="ECO:0000256" key="3">
    <source>
        <dbReference type="ARBA" id="ARBA00022490"/>
    </source>
</evidence>
<evidence type="ECO:0000313" key="10">
    <source>
        <dbReference type="EMBL" id="CCA27545.1"/>
    </source>
</evidence>
<keyword evidence="8" id="KW-0030">Aminoacyl-tRNA synthetase</keyword>
<accession>F0X187</accession>